<accession>A0ABT1YQM9</accession>
<dbReference type="Pfam" id="PF09954">
    <property type="entry name" value="DUF2188"/>
    <property type="match status" value="1"/>
</dbReference>
<sequence>MPWKKNDYPVSMKNLESRVRSKAIEIANALLDEGYQEGRAIAIAMAKAKEWNDDHPLHSYSGHDNSGPMRYKGSPFNYHVVPHGDGWAVKEEGSDYARLSTDTKAEAVDKAREWASDANKCAIIHRKDGTVETSHNYS</sequence>
<gene>
    <name evidence="1" type="ORF">NV381_30205</name>
</gene>
<keyword evidence="2" id="KW-1185">Reference proteome</keyword>
<dbReference type="RefSeq" id="WP_258217033.1">
    <property type="nucleotide sequence ID" value="NZ_JANQBD010000028.1"/>
</dbReference>
<dbReference type="InterPro" id="IPR018691">
    <property type="entry name" value="DUF2188"/>
</dbReference>
<comment type="caution">
    <text evidence="1">The sequence shown here is derived from an EMBL/GenBank/DDBJ whole genome shotgun (WGS) entry which is preliminary data.</text>
</comment>
<proteinExistence type="predicted"/>
<dbReference type="Proteomes" id="UP001300012">
    <property type="component" value="Unassembled WGS sequence"/>
</dbReference>
<name>A0ABT1YQM9_9BACL</name>
<evidence type="ECO:0000313" key="2">
    <source>
        <dbReference type="Proteomes" id="UP001300012"/>
    </source>
</evidence>
<protein>
    <submittedName>
        <fullName evidence="1">DUF2188 domain-containing protein</fullName>
    </submittedName>
</protein>
<dbReference type="EMBL" id="JANQBD010000028">
    <property type="protein sequence ID" value="MCR8635486.1"/>
    <property type="molecule type" value="Genomic_DNA"/>
</dbReference>
<reference evidence="1 2" key="1">
    <citation type="submission" date="2022-08" db="EMBL/GenBank/DDBJ databases">
        <title>Paenibacillus endoradicis sp. nov., Paenibacillus radicibacter sp. nov and Paenibacillus pararadicis sp. nov., three cold-adapted plant growth-promoting bacteria isolated from root of Larix gmelinii in Great Khingan.</title>
        <authorList>
            <person name="Xue H."/>
        </authorList>
    </citation>
    <scope>NUCLEOTIDE SEQUENCE [LARGE SCALE GENOMIC DNA]</scope>
    <source>
        <strain evidence="1 2">N5-1-1-5</strain>
    </source>
</reference>
<evidence type="ECO:0000313" key="1">
    <source>
        <dbReference type="EMBL" id="MCR8635486.1"/>
    </source>
</evidence>
<organism evidence="1 2">
    <name type="scientific">Paenibacillus radicis</name>
    <name type="common">ex Xue et al. 2023</name>
    <dbReference type="NCBI Taxonomy" id="2972489"/>
    <lineage>
        <taxon>Bacteria</taxon>
        <taxon>Bacillati</taxon>
        <taxon>Bacillota</taxon>
        <taxon>Bacilli</taxon>
        <taxon>Bacillales</taxon>
        <taxon>Paenibacillaceae</taxon>
        <taxon>Paenibacillus</taxon>
    </lineage>
</organism>